<evidence type="ECO:0000256" key="1">
    <source>
        <dbReference type="SAM" id="MobiDB-lite"/>
    </source>
</evidence>
<dbReference type="Proteomes" id="UP000007814">
    <property type="component" value="Unassembled WGS sequence"/>
</dbReference>
<proteinExistence type="predicted"/>
<protein>
    <submittedName>
        <fullName evidence="2">Uncharacterized protein</fullName>
    </submittedName>
</protein>
<feature type="compositionally biased region" description="Polar residues" evidence="1">
    <location>
        <begin position="30"/>
        <end position="39"/>
    </location>
</feature>
<organism evidence="2 3">
    <name type="scientific">Actinomyces naeslundii (strain ATCC 12104 / DSM 43013 / CCUG 2238 / JCM 8349 / NCTC 10301 / Howell 279)</name>
    <dbReference type="NCBI Taxonomy" id="1115803"/>
    <lineage>
        <taxon>Bacteria</taxon>
        <taxon>Bacillati</taxon>
        <taxon>Actinomycetota</taxon>
        <taxon>Actinomycetes</taxon>
        <taxon>Actinomycetales</taxon>
        <taxon>Actinomycetaceae</taxon>
        <taxon>Actinomyces</taxon>
    </lineage>
</organism>
<accession>J3F521</accession>
<gene>
    <name evidence="2" type="ORF">HMPREF1129_2993</name>
</gene>
<sequence>MQVTRHNSCRVPPFGNPRITARQPAPRGISQATTSFIGP</sequence>
<evidence type="ECO:0000313" key="3">
    <source>
        <dbReference type="Proteomes" id="UP000007814"/>
    </source>
</evidence>
<dbReference type="AlphaFoldDB" id="J3F521"/>
<comment type="caution">
    <text evidence="2">The sequence shown here is derived from an EMBL/GenBank/DDBJ whole genome shotgun (WGS) entry which is preliminary data.</text>
</comment>
<dbReference type="EMBL" id="ALJK01000024">
    <property type="protein sequence ID" value="EJN86032.1"/>
    <property type="molecule type" value="Genomic_DNA"/>
</dbReference>
<reference evidence="2 3" key="1">
    <citation type="submission" date="2012-07" db="EMBL/GenBank/DDBJ databases">
        <authorList>
            <person name="Durkin A.S."/>
            <person name="McCorrison J."/>
            <person name="Torralba M."/>
            <person name="Gillis M."/>
            <person name="Methe B."/>
            <person name="Sutton G."/>
            <person name="Nelson K.E."/>
        </authorList>
    </citation>
    <scope>NUCLEOTIDE SEQUENCE [LARGE SCALE GENOMIC DNA]</scope>
    <source>
        <strain evidence="3">ATCC 12104 / DSM 43013 / CCUG 2238 / JCM 8349 / NCTC 10301 / Howell 279</strain>
    </source>
</reference>
<name>J3F521_ACTNH</name>
<feature type="region of interest" description="Disordered" evidence="1">
    <location>
        <begin position="1"/>
        <end position="39"/>
    </location>
</feature>
<evidence type="ECO:0000313" key="2">
    <source>
        <dbReference type="EMBL" id="EJN86032.1"/>
    </source>
</evidence>